<name>A0A8X6V6G8_TRICX</name>
<protein>
    <submittedName>
        <fullName evidence="1">Uncharacterized protein</fullName>
    </submittedName>
</protein>
<dbReference type="AlphaFoldDB" id="A0A8X6V6G8"/>
<comment type="caution">
    <text evidence="1">The sequence shown here is derived from an EMBL/GenBank/DDBJ whole genome shotgun (WGS) entry which is preliminary data.</text>
</comment>
<dbReference type="Proteomes" id="UP000887159">
    <property type="component" value="Unassembled WGS sequence"/>
</dbReference>
<organism evidence="1 2">
    <name type="scientific">Trichonephila clavipes</name>
    <name type="common">Golden silk orbweaver</name>
    <name type="synonym">Nephila clavipes</name>
    <dbReference type="NCBI Taxonomy" id="2585209"/>
    <lineage>
        <taxon>Eukaryota</taxon>
        <taxon>Metazoa</taxon>
        <taxon>Ecdysozoa</taxon>
        <taxon>Arthropoda</taxon>
        <taxon>Chelicerata</taxon>
        <taxon>Arachnida</taxon>
        <taxon>Araneae</taxon>
        <taxon>Araneomorphae</taxon>
        <taxon>Entelegynae</taxon>
        <taxon>Araneoidea</taxon>
        <taxon>Nephilidae</taxon>
        <taxon>Trichonephila</taxon>
    </lineage>
</organism>
<sequence length="108" mass="11495">MPNNHTTCPFMTAVDFLHHESPPTMAGVEPATLGADGQQQTNYATQTAKAEISATRSPLATDLIILNHGQVTRTVPELAPPLPSTTPTVGRLSSRQINVHSHPYTAGL</sequence>
<dbReference type="EMBL" id="BMAU01021181">
    <property type="protein sequence ID" value="GFX94904.1"/>
    <property type="molecule type" value="Genomic_DNA"/>
</dbReference>
<proteinExistence type="predicted"/>
<evidence type="ECO:0000313" key="2">
    <source>
        <dbReference type="Proteomes" id="UP000887159"/>
    </source>
</evidence>
<gene>
    <name evidence="1" type="ORF">TNCV_2379771</name>
</gene>
<accession>A0A8X6V6G8</accession>
<reference evidence="1" key="1">
    <citation type="submission" date="2020-08" db="EMBL/GenBank/DDBJ databases">
        <title>Multicomponent nature underlies the extraordinary mechanical properties of spider dragline silk.</title>
        <authorList>
            <person name="Kono N."/>
            <person name="Nakamura H."/>
            <person name="Mori M."/>
            <person name="Yoshida Y."/>
            <person name="Ohtoshi R."/>
            <person name="Malay A.D."/>
            <person name="Moran D.A.P."/>
            <person name="Tomita M."/>
            <person name="Numata K."/>
            <person name="Arakawa K."/>
        </authorList>
    </citation>
    <scope>NUCLEOTIDE SEQUENCE</scope>
</reference>
<keyword evidence="2" id="KW-1185">Reference proteome</keyword>
<evidence type="ECO:0000313" key="1">
    <source>
        <dbReference type="EMBL" id="GFX94904.1"/>
    </source>
</evidence>